<evidence type="ECO:0000313" key="2">
    <source>
        <dbReference type="EMBL" id="MDQ0221923.1"/>
    </source>
</evidence>
<gene>
    <name evidence="2" type="ORF">J2S23_000459</name>
</gene>
<sequence>MAFGEQKKKKTPFEILTLLVVLVMLVAMVFGVIVSAISVLTR</sequence>
<keyword evidence="3" id="KW-1185">Reference proteome</keyword>
<evidence type="ECO:0000313" key="3">
    <source>
        <dbReference type="Proteomes" id="UP001223079"/>
    </source>
</evidence>
<accession>A0ABT9YPK0</accession>
<evidence type="ECO:0000256" key="1">
    <source>
        <dbReference type="SAM" id="Phobius"/>
    </source>
</evidence>
<name>A0ABT9YPK0_9STRE</name>
<keyword evidence="1" id="KW-1133">Transmembrane helix</keyword>
<reference evidence="2 3" key="1">
    <citation type="submission" date="2023-07" db="EMBL/GenBank/DDBJ databases">
        <title>Genomic Encyclopedia of Type Strains, Phase IV (KMG-IV): sequencing the most valuable type-strain genomes for metagenomic binning, comparative biology and taxonomic classification.</title>
        <authorList>
            <person name="Goeker M."/>
        </authorList>
    </citation>
    <scope>NUCLEOTIDE SEQUENCE [LARGE SCALE GENOMIC DNA]</scope>
    <source>
        <strain evidence="2 3">DSM 105143</strain>
    </source>
</reference>
<dbReference type="InterPro" id="IPR025270">
    <property type="entry name" value="DUF4044"/>
</dbReference>
<dbReference type="RefSeq" id="WP_307121152.1">
    <property type="nucleotide sequence ID" value="NZ_JAUSTM010000003.1"/>
</dbReference>
<comment type="caution">
    <text evidence="2">The sequence shown here is derived from an EMBL/GenBank/DDBJ whole genome shotgun (WGS) entry which is preliminary data.</text>
</comment>
<dbReference type="Proteomes" id="UP001223079">
    <property type="component" value="Unassembled WGS sequence"/>
</dbReference>
<keyword evidence="1" id="KW-0812">Transmembrane</keyword>
<keyword evidence="1" id="KW-0472">Membrane</keyword>
<organism evidence="2 3">
    <name type="scientific">Streptococcus moroccensis</name>
    <dbReference type="NCBI Taxonomy" id="1451356"/>
    <lineage>
        <taxon>Bacteria</taxon>
        <taxon>Bacillati</taxon>
        <taxon>Bacillota</taxon>
        <taxon>Bacilli</taxon>
        <taxon>Lactobacillales</taxon>
        <taxon>Streptococcaceae</taxon>
        <taxon>Streptococcus</taxon>
    </lineage>
</organism>
<proteinExistence type="predicted"/>
<evidence type="ECO:0008006" key="4">
    <source>
        <dbReference type="Google" id="ProtNLM"/>
    </source>
</evidence>
<dbReference type="EMBL" id="JAUSTM010000003">
    <property type="protein sequence ID" value="MDQ0221923.1"/>
    <property type="molecule type" value="Genomic_DNA"/>
</dbReference>
<dbReference type="Pfam" id="PF13253">
    <property type="entry name" value="DUF4044"/>
    <property type="match status" value="1"/>
</dbReference>
<protein>
    <recommendedName>
        <fullName evidence="4">DUF4044 domain-containing protein</fullName>
    </recommendedName>
</protein>
<feature type="transmembrane region" description="Helical" evidence="1">
    <location>
        <begin position="15"/>
        <end position="40"/>
    </location>
</feature>